<sequence length="167" mass="19688">MKDKQTLIYWVDLTGPAVLDEIVRLTIVDINNNILFNHTFNTKLVDWWYSDLNGIKPEETYNEQTFESYKDEIQKIFNRANKLITFNASNFFLEKQGITISTNTVVEDLADPFRVAGDATDTIDNLCIYYGYDLPNNIYSRTGINYVRAINYCWHEMNRYRQVQENK</sequence>
<dbReference type="AlphaFoldDB" id="A0AAW4X7U1"/>
<organism evidence="1 2">
    <name type="scientific">Limosilactobacillus reuteri</name>
    <name type="common">Lactobacillus reuteri</name>
    <dbReference type="NCBI Taxonomy" id="1598"/>
    <lineage>
        <taxon>Bacteria</taxon>
        <taxon>Bacillati</taxon>
        <taxon>Bacillota</taxon>
        <taxon>Bacilli</taxon>
        <taxon>Lactobacillales</taxon>
        <taxon>Lactobacillaceae</taxon>
        <taxon>Limosilactobacillus</taxon>
    </lineage>
</organism>
<comment type="caution">
    <text evidence="1">The sequence shown here is derived from an EMBL/GenBank/DDBJ whole genome shotgun (WGS) entry which is preliminary data.</text>
</comment>
<dbReference type="RefSeq" id="WP_228340971.1">
    <property type="nucleotide sequence ID" value="NZ_JAJGWA010000146.1"/>
</dbReference>
<accession>A0AAW4X7U1</accession>
<dbReference type="InterPro" id="IPR036397">
    <property type="entry name" value="RNaseH_sf"/>
</dbReference>
<dbReference type="EMBL" id="JAJGWB010000152">
    <property type="protein sequence ID" value="MCC4478518.1"/>
    <property type="molecule type" value="Genomic_DNA"/>
</dbReference>
<dbReference type="Proteomes" id="UP001198026">
    <property type="component" value="Unassembled WGS sequence"/>
</dbReference>
<gene>
    <name evidence="1" type="ORF">LMB76_09905</name>
</gene>
<protein>
    <recommendedName>
        <fullName evidence="3">Exonuclease domain-containing protein</fullName>
    </recommendedName>
</protein>
<reference evidence="1" key="1">
    <citation type="submission" date="2021-10" db="EMBL/GenBank/DDBJ databases">
        <title>Evolutionary history and lifestyle of the vertebrate symbiont Limosilactobacillus reuteri.</title>
        <authorList>
            <person name="Zheng J."/>
            <person name="Li F."/>
            <person name="Gaenzle M."/>
            <person name="Walter J."/>
        </authorList>
    </citation>
    <scope>NUCLEOTIDE SEQUENCE</scope>
    <source>
        <strain evidence="1">GQ_1_3_1</strain>
    </source>
</reference>
<evidence type="ECO:0000313" key="1">
    <source>
        <dbReference type="EMBL" id="MCC4478518.1"/>
    </source>
</evidence>
<evidence type="ECO:0000313" key="2">
    <source>
        <dbReference type="Proteomes" id="UP001198026"/>
    </source>
</evidence>
<dbReference type="GO" id="GO:0003676">
    <property type="term" value="F:nucleic acid binding"/>
    <property type="evidence" value="ECO:0007669"/>
    <property type="project" value="InterPro"/>
</dbReference>
<proteinExistence type="predicted"/>
<dbReference type="SUPFAM" id="SSF53098">
    <property type="entry name" value="Ribonuclease H-like"/>
    <property type="match status" value="1"/>
</dbReference>
<dbReference type="InterPro" id="IPR012337">
    <property type="entry name" value="RNaseH-like_sf"/>
</dbReference>
<name>A0AAW4X7U1_LIMRT</name>
<evidence type="ECO:0008006" key="3">
    <source>
        <dbReference type="Google" id="ProtNLM"/>
    </source>
</evidence>
<dbReference type="Gene3D" id="3.30.420.10">
    <property type="entry name" value="Ribonuclease H-like superfamily/Ribonuclease H"/>
    <property type="match status" value="1"/>
</dbReference>